<dbReference type="Gene3D" id="1.25.40.10">
    <property type="entry name" value="Tetratricopeptide repeat domain"/>
    <property type="match status" value="4"/>
</dbReference>
<keyword evidence="1" id="KW-0677">Repeat</keyword>
<evidence type="ECO:0000256" key="1">
    <source>
        <dbReference type="ARBA" id="ARBA00022737"/>
    </source>
</evidence>
<gene>
    <name evidence="4" type="ORF">Daura_13785</name>
</gene>
<dbReference type="PROSITE" id="PS50005">
    <property type="entry name" value="TPR"/>
    <property type="match status" value="2"/>
</dbReference>
<sequence length="644" mass="68995">MFRHRWVSGALPAGLPPVLSTVDAHRRLRGPFTAAGTLLRRLVPDLLRTHPDLVRAHDIEILTAAPELGALLTCGRETLTSQASPQSRTRYYPYARTVQLGHGLVDLLRAALAGTGPRTLVVTHAEHADRTDAEWLALMLRRVDPALLTVVVTTATTDVADPLAAALSAYCVRTVGDPVETPVTADPARSYVDGDCVSDDPALLAAYAALDPGERARLHDRRAAELLARGEPSLRAGAICHHREHGGDPAGAGVAALGDALQDCILAGHYDAVLDLGRRCLALADWTTQPDECWLATVKMTIALSTMGRADEAMALFDDACARSTAPSVHMQAAYGRAMLYTRYFDEARRDLRKASAWVNTAVSLASLLPHDRGRAYNLTFNENGRALIAMHLGDPEEAMRLVDAGIARMAATFTAGERDLHLSVLRYNRAQLVARRSPADGVEEYTAVIALDPHHPDYYAERAALLRRLGRSAEALADYDAAIANGLPDVEPHYNRGDLYAELGDLDAAVADFDRVLDLEPDFLAAYVNRAALRYELGDADGARADVAAGLHLEPGQPHLLCTRGMLAADTGDLAAAVADYRAALRAEPDLAGAWTNLGAALFELGDPDGAVRCFDRALRIEDDPVARANRAAAASSLAAVAG</sequence>
<dbReference type="AlphaFoldDB" id="A0A9Q9IKA9"/>
<keyword evidence="5" id="KW-1185">Reference proteome</keyword>
<dbReference type="InterPro" id="IPR011990">
    <property type="entry name" value="TPR-like_helical_dom_sf"/>
</dbReference>
<protein>
    <submittedName>
        <fullName evidence="4">Tetratricopeptide repeat protein</fullName>
    </submittedName>
</protein>
<keyword evidence="2 3" id="KW-0802">TPR repeat</keyword>
<dbReference type="SUPFAM" id="SSF48452">
    <property type="entry name" value="TPR-like"/>
    <property type="match status" value="2"/>
</dbReference>
<feature type="repeat" description="TPR" evidence="3">
    <location>
        <begin position="491"/>
        <end position="524"/>
    </location>
</feature>
<dbReference type="OrthoDB" id="9814944at2"/>
<dbReference type="InterPro" id="IPR050498">
    <property type="entry name" value="Ycf3"/>
</dbReference>
<dbReference type="SMART" id="SM00028">
    <property type="entry name" value="TPR"/>
    <property type="match status" value="5"/>
</dbReference>
<proteinExistence type="predicted"/>
<evidence type="ECO:0000313" key="4">
    <source>
        <dbReference type="EMBL" id="UWZ57136.1"/>
    </source>
</evidence>
<organism evidence="4 5">
    <name type="scientific">Dactylosporangium aurantiacum</name>
    <dbReference type="NCBI Taxonomy" id="35754"/>
    <lineage>
        <taxon>Bacteria</taxon>
        <taxon>Bacillati</taxon>
        <taxon>Actinomycetota</taxon>
        <taxon>Actinomycetes</taxon>
        <taxon>Micromonosporales</taxon>
        <taxon>Micromonosporaceae</taxon>
        <taxon>Dactylosporangium</taxon>
    </lineage>
</organism>
<evidence type="ECO:0000256" key="3">
    <source>
        <dbReference type="PROSITE-ProRule" id="PRU00339"/>
    </source>
</evidence>
<evidence type="ECO:0000313" key="5">
    <source>
        <dbReference type="Proteomes" id="UP001058003"/>
    </source>
</evidence>
<reference evidence="4" key="1">
    <citation type="submission" date="2021-04" db="EMBL/GenBank/DDBJ databases">
        <title>Dactylosporangium aurantiacum NRRL B-8018 full assembly.</title>
        <authorList>
            <person name="Hartkoorn R.C."/>
            <person name="Beaudoing E."/>
            <person name="Hot D."/>
        </authorList>
    </citation>
    <scope>NUCLEOTIDE SEQUENCE</scope>
    <source>
        <strain evidence="4">NRRL B-8018</strain>
    </source>
</reference>
<dbReference type="RefSeq" id="WP_081971051.1">
    <property type="nucleotide sequence ID" value="NZ_CP073767.1"/>
</dbReference>
<dbReference type="InterPro" id="IPR019734">
    <property type="entry name" value="TPR_rpt"/>
</dbReference>
<dbReference type="PROSITE" id="PS50293">
    <property type="entry name" value="TPR_REGION"/>
    <property type="match status" value="2"/>
</dbReference>
<dbReference type="Proteomes" id="UP001058003">
    <property type="component" value="Chromosome"/>
</dbReference>
<dbReference type="Pfam" id="PF00515">
    <property type="entry name" value="TPR_1"/>
    <property type="match status" value="1"/>
</dbReference>
<dbReference type="PANTHER" id="PTHR44858">
    <property type="entry name" value="TETRATRICOPEPTIDE REPEAT PROTEIN 6"/>
    <property type="match status" value="1"/>
</dbReference>
<name>A0A9Q9IKA9_9ACTN</name>
<dbReference type="KEGG" id="daur:Daura_13785"/>
<accession>A0A9Q9IKA9</accession>
<feature type="repeat" description="TPR" evidence="3">
    <location>
        <begin position="593"/>
        <end position="626"/>
    </location>
</feature>
<dbReference type="EMBL" id="CP073767">
    <property type="protein sequence ID" value="UWZ57136.1"/>
    <property type="molecule type" value="Genomic_DNA"/>
</dbReference>
<evidence type="ECO:0000256" key="2">
    <source>
        <dbReference type="ARBA" id="ARBA00022803"/>
    </source>
</evidence>
<dbReference type="PANTHER" id="PTHR44858:SF1">
    <property type="entry name" value="UDP-N-ACETYLGLUCOSAMINE--PEPTIDE N-ACETYLGLUCOSAMINYLTRANSFERASE SPINDLY-RELATED"/>
    <property type="match status" value="1"/>
</dbReference>
<dbReference type="Pfam" id="PF13432">
    <property type="entry name" value="TPR_16"/>
    <property type="match status" value="2"/>
</dbReference>